<accession>A0ABW6M1S1</accession>
<reference evidence="1 2" key="1">
    <citation type="submission" date="2024-10" db="EMBL/GenBank/DDBJ databases">
        <title>The Natural Products Discovery Center: Release of the First 8490 Sequenced Strains for Exploring Actinobacteria Biosynthetic Diversity.</title>
        <authorList>
            <person name="Kalkreuter E."/>
            <person name="Kautsar S.A."/>
            <person name="Yang D."/>
            <person name="Bader C.D."/>
            <person name="Teijaro C.N."/>
            <person name="Fluegel L."/>
            <person name="Davis C.M."/>
            <person name="Simpson J.R."/>
            <person name="Lauterbach L."/>
            <person name="Steele A.D."/>
            <person name="Gui C."/>
            <person name="Meng S."/>
            <person name="Li G."/>
            <person name="Viehrig K."/>
            <person name="Ye F."/>
            <person name="Su P."/>
            <person name="Kiefer A.F."/>
            <person name="Nichols A."/>
            <person name="Cepeda A.J."/>
            <person name="Yan W."/>
            <person name="Fan B."/>
            <person name="Jiang Y."/>
            <person name="Adhikari A."/>
            <person name="Zheng C.-J."/>
            <person name="Schuster L."/>
            <person name="Cowan T.M."/>
            <person name="Smanski M.J."/>
            <person name="Chevrette M.G."/>
            <person name="De Carvalho L.P.S."/>
            <person name="Shen B."/>
        </authorList>
    </citation>
    <scope>NUCLEOTIDE SEQUENCE [LARGE SCALE GENOMIC DNA]</scope>
    <source>
        <strain evidence="1 2">NPDC006488</strain>
    </source>
</reference>
<dbReference type="RefSeq" id="WP_388106214.1">
    <property type="nucleotide sequence ID" value="NZ_JBIAHM010000005.1"/>
</dbReference>
<sequence>MCPTNGTTSTEPASVEAQDVFELYRRGRVAAEYPRLRRLLAGLGDDELRRAGQLLSRVDPDEVLRTHPETSVVSVTVTGHSTVSGLVAPLTAELARHGLLLRPRVGDFDSYVFDLSDLGSELYASGSDLVVCLLDADVVFDEVPVPWEPADVERVLADKLRLLAGIATTFTSAGKGTLVFNTLPLPRERAAELTGHRSRARLGAIWREANARLLRLVEDHPSVVVLDLEPLVGDGDGVPLRDARLAAYTKTRFSPGLTARYAREVAHLARGLSGRSKKCLVLDLDETVWGGILGDDGIDGIEVAGSYRGEAFGAFQRTARQLASQGVVLAAVSKNDIEPVLQVLREHPDMTLREDDFVRVIANWAPKHENLRALAEDLNLGIDSFVFADDSPYECGLVRHELPEVTVLHLDGDPALHAGRLLADGWFDVLDITADDRLRPGRYRDELVRKDFLDSFTSLDDYLRELDVRVELAPAAPGDLGRVSQITLRTNQFNLTTERLQQSEVERLADSAEAEVLTIRSSDRFGEHGIVGVVFVRGEGQVWHIDNFLLSCRVFSRGIEQACLSAVLEHAREQGAREVLGRYRPSPKNGKVKDFYPRNGFTAHTPDSADSAGTLAFRHDLADIAGPPAHLRLTGAIGVFGPLGTVTTEGNRQ</sequence>
<organism evidence="1 2">
    <name type="scientific">Streptomyces hokutonensis</name>
    <dbReference type="NCBI Taxonomy" id="1306990"/>
    <lineage>
        <taxon>Bacteria</taxon>
        <taxon>Bacillati</taxon>
        <taxon>Actinomycetota</taxon>
        <taxon>Actinomycetes</taxon>
        <taxon>Kitasatosporales</taxon>
        <taxon>Streptomycetaceae</taxon>
        <taxon>Streptomyces</taxon>
    </lineage>
</organism>
<keyword evidence="2" id="KW-1185">Reference proteome</keyword>
<protein>
    <submittedName>
        <fullName evidence="1">HAD-IIIC family phosphatase</fullName>
    </submittedName>
</protein>
<dbReference type="Gene3D" id="3.40.50.1110">
    <property type="entry name" value="SGNH hydrolase"/>
    <property type="match status" value="1"/>
</dbReference>
<dbReference type="EMBL" id="JBIAHM010000005">
    <property type="protein sequence ID" value="MFE9599987.1"/>
    <property type="molecule type" value="Genomic_DNA"/>
</dbReference>
<dbReference type="InterPro" id="IPR036514">
    <property type="entry name" value="SGNH_hydro_sf"/>
</dbReference>
<dbReference type="SUPFAM" id="SSF56784">
    <property type="entry name" value="HAD-like"/>
    <property type="match status" value="1"/>
</dbReference>
<name>A0ABW6M1S1_9ACTN</name>
<evidence type="ECO:0000313" key="2">
    <source>
        <dbReference type="Proteomes" id="UP001601303"/>
    </source>
</evidence>
<dbReference type="Gene3D" id="3.40.630.30">
    <property type="match status" value="1"/>
</dbReference>
<dbReference type="Gene3D" id="3.40.50.1000">
    <property type="entry name" value="HAD superfamily/HAD-like"/>
    <property type="match status" value="1"/>
</dbReference>
<gene>
    <name evidence="1" type="ORF">ACFYNQ_15615</name>
</gene>
<evidence type="ECO:0000313" key="1">
    <source>
        <dbReference type="EMBL" id="MFE9599987.1"/>
    </source>
</evidence>
<dbReference type="SUPFAM" id="SSF55729">
    <property type="entry name" value="Acyl-CoA N-acyltransferases (Nat)"/>
    <property type="match status" value="1"/>
</dbReference>
<dbReference type="InterPro" id="IPR016181">
    <property type="entry name" value="Acyl_CoA_acyltransferase"/>
</dbReference>
<proteinExistence type="predicted"/>
<dbReference type="Proteomes" id="UP001601303">
    <property type="component" value="Unassembled WGS sequence"/>
</dbReference>
<dbReference type="InterPro" id="IPR010037">
    <property type="entry name" value="FkbH_domain"/>
</dbReference>
<dbReference type="NCBIfam" id="TIGR01681">
    <property type="entry name" value="HAD-SF-IIIC"/>
    <property type="match status" value="1"/>
</dbReference>
<dbReference type="InterPro" id="IPR036412">
    <property type="entry name" value="HAD-like_sf"/>
</dbReference>
<dbReference type="InterPro" id="IPR023214">
    <property type="entry name" value="HAD_sf"/>
</dbReference>
<dbReference type="InterPro" id="IPR010033">
    <property type="entry name" value="HAD_SF_ppase_IIIC"/>
</dbReference>
<dbReference type="NCBIfam" id="TIGR01686">
    <property type="entry name" value="FkbH"/>
    <property type="match status" value="1"/>
</dbReference>
<comment type="caution">
    <text evidence="1">The sequence shown here is derived from an EMBL/GenBank/DDBJ whole genome shotgun (WGS) entry which is preliminary data.</text>
</comment>